<dbReference type="Pfam" id="PF06089">
    <property type="entry name" value="Asparaginase_II"/>
    <property type="match status" value="1"/>
</dbReference>
<dbReference type="InterPro" id="IPR010349">
    <property type="entry name" value="Asparaginase_II"/>
</dbReference>
<dbReference type="InParanoid" id="B2A575"/>
<protein>
    <submittedName>
        <fullName evidence="1">L-asparaginase II</fullName>
    </submittedName>
</protein>
<name>B2A575_NATTJ</name>
<dbReference type="HOGENOM" id="CLU_062004_0_0_9"/>
<reference evidence="1 2" key="2">
    <citation type="journal article" date="2011" name="J. Bacteriol.">
        <title>Complete genome sequence of the anaerobic, halophilic alkalithermophile Natranaerobius thermophilus JW/NM-WN-LF.</title>
        <authorList>
            <person name="Zhao B."/>
            <person name="Mesbah N.M."/>
            <person name="Dalin E."/>
            <person name="Goodwin L."/>
            <person name="Nolan M."/>
            <person name="Pitluck S."/>
            <person name="Chertkov O."/>
            <person name="Brettin T.S."/>
            <person name="Han J."/>
            <person name="Larimer F.W."/>
            <person name="Land M.L."/>
            <person name="Hauser L."/>
            <person name="Kyrpides N."/>
            <person name="Wiegel J."/>
        </authorList>
    </citation>
    <scope>NUCLEOTIDE SEQUENCE [LARGE SCALE GENOMIC DNA]</scope>
    <source>
        <strain evidence="2">ATCC BAA-1301 / DSM 18059 / JW/NM-WN-LF</strain>
    </source>
</reference>
<dbReference type="STRING" id="457570.Nther_0311"/>
<accession>B2A575</accession>
<dbReference type="PANTHER" id="PTHR42110:SF1">
    <property type="entry name" value="L-ASPARAGINASE, PUTATIVE (AFU_ORTHOLOGUE AFUA_3G11890)-RELATED"/>
    <property type="match status" value="1"/>
</dbReference>
<dbReference type="RefSeq" id="WP_012446797.1">
    <property type="nucleotide sequence ID" value="NC_010718.1"/>
</dbReference>
<dbReference type="AlphaFoldDB" id="B2A575"/>
<sequence length="334" mass="36975">MSKVAVEKTRGDLVESLHRATIAVVDKKGTLFAKLGDADKVTYWRSAAKPLQVIPLIQRGGVEQFGFTNKELAVMCASHAAEDIHTEAVQSILNKIGLTEEYLQCGTHPPVDLEVRKRLIRNDQEETEIYNNCSGKHAGMLALAKLMETSYDNYWQTEHPVQQEMISIISKVTETPEADIKLAQDGCGVPVFGLPIHNMAYSYALFGSQEMEQELQESYRVVAQAMNTNPKMVAGTERFNSKLMEVMDGKVVAKGGAQGVFSFAVPDKGLGVTIKVDDGSNQVIAPITVEVLCQLDLITDNELEQLKKFHYQEIKNAKKDIVGQVRPAFTLNFV</sequence>
<keyword evidence="2" id="KW-1185">Reference proteome</keyword>
<gene>
    <name evidence="1" type="ordered locus">Nther_0311</name>
</gene>
<dbReference type="eggNOG" id="COG4448">
    <property type="taxonomic scope" value="Bacteria"/>
</dbReference>
<dbReference type="OrthoDB" id="9770793at2"/>
<evidence type="ECO:0000313" key="1">
    <source>
        <dbReference type="EMBL" id="ACB83909.1"/>
    </source>
</evidence>
<dbReference type="PANTHER" id="PTHR42110">
    <property type="entry name" value="L-ASPARAGINASE, PUTATIVE (AFU_ORTHOLOGUE AFUA_3G11890)-RELATED"/>
    <property type="match status" value="1"/>
</dbReference>
<evidence type="ECO:0000313" key="2">
    <source>
        <dbReference type="Proteomes" id="UP000001683"/>
    </source>
</evidence>
<organism evidence="1 2">
    <name type="scientific">Natranaerobius thermophilus (strain ATCC BAA-1301 / DSM 18059 / JW/NM-WN-LF)</name>
    <dbReference type="NCBI Taxonomy" id="457570"/>
    <lineage>
        <taxon>Bacteria</taxon>
        <taxon>Bacillati</taxon>
        <taxon>Bacillota</taxon>
        <taxon>Clostridia</taxon>
        <taxon>Natranaerobiales</taxon>
        <taxon>Natranaerobiaceae</taxon>
        <taxon>Natranaerobius</taxon>
    </lineage>
</organism>
<reference evidence="1 2" key="1">
    <citation type="submission" date="2008-04" db="EMBL/GenBank/DDBJ databases">
        <title>Complete sequence of chromosome of Natranaerobius thermophilus JW/NM-WN-LF.</title>
        <authorList>
            <consortium name="US DOE Joint Genome Institute"/>
            <person name="Copeland A."/>
            <person name="Lucas S."/>
            <person name="Lapidus A."/>
            <person name="Glavina del Rio T."/>
            <person name="Dalin E."/>
            <person name="Tice H."/>
            <person name="Bruce D."/>
            <person name="Goodwin L."/>
            <person name="Pitluck S."/>
            <person name="Chertkov O."/>
            <person name="Brettin T."/>
            <person name="Detter J.C."/>
            <person name="Han C."/>
            <person name="Kuske C.R."/>
            <person name="Schmutz J."/>
            <person name="Larimer F."/>
            <person name="Land M."/>
            <person name="Hauser L."/>
            <person name="Kyrpides N."/>
            <person name="Lykidis A."/>
            <person name="Mesbah N.M."/>
            <person name="Wiegel J."/>
        </authorList>
    </citation>
    <scope>NUCLEOTIDE SEQUENCE [LARGE SCALE GENOMIC DNA]</scope>
    <source>
        <strain evidence="2">ATCC BAA-1301 / DSM 18059 / JW/NM-WN-LF</strain>
    </source>
</reference>
<dbReference type="EMBL" id="CP001034">
    <property type="protein sequence ID" value="ACB83909.1"/>
    <property type="molecule type" value="Genomic_DNA"/>
</dbReference>
<dbReference type="KEGG" id="nth:Nther_0311"/>
<dbReference type="Proteomes" id="UP000001683">
    <property type="component" value="Chromosome"/>
</dbReference>
<proteinExistence type="predicted"/>